<evidence type="ECO:0000313" key="4">
    <source>
        <dbReference type="Proteomes" id="UP001556709"/>
    </source>
</evidence>
<sequence length="417" mass="46120">MNVLHLQSGELTGGAARGTYWLHSALREIGVDSHLMISGRDARGDDSVTALADSQAKRVDYALRNRIGNFPTRLYTKRQQSIFNTGLAGINFTRTSAYRAADVIHLHWINGLVAMRSLRRLDKPIVWTMRDMWPLTGGCHYAIDCDRYGIGCGHCPQLASKSRWDLSRAIVKAKNATIPSGLQVIGISDWLSECARRSEVFRGHQTRTISNNIDTRLFSPLPIQVARQALNLPADKKVILVGAQRLTDFYKGFDRFLQALSQANSRSMHIVTFGRSAQAAMEGVDLPKTHLGFLSDAVSLRLAYAAADVFVAPSLMDAFGKTLAESMACGTPVVCFDATGPKDIVAHKETGYRARPYEPGDLAAGIDWVLRQDTEGAECLRQQSRKRAVDHFDSRVIARQYKTLYEEMLGSTAGEQS</sequence>
<dbReference type="Pfam" id="PF13439">
    <property type="entry name" value="Glyco_transf_4"/>
    <property type="match status" value="1"/>
</dbReference>
<name>A0ABV3TDT1_9GAMM</name>
<feature type="domain" description="Glycosyl transferase family 1" evidence="1">
    <location>
        <begin position="227"/>
        <end position="386"/>
    </location>
</feature>
<dbReference type="Proteomes" id="UP001556709">
    <property type="component" value="Unassembled WGS sequence"/>
</dbReference>
<dbReference type="InterPro" id="IPR050194">
    <property type="entry name" value="Glycosyltransferase_grp1"/>
</dbReference>
<evidence type="ECO:0000313" key="3">
    <source>
        <dbReference type="EMBL" id="MEX0469371.1"/>
    </source>
</evidence>
<evidence type="ECO:0000259" key="2">
    <source>
        <dbReference type="Pfam" id="PF13439"/>
    </source>
</evidence>
<organism evidence="3 4">
    <name type="scientific">Spiribacter pallidus</name>
    <dbReference type="NCBI Taxonomy" id="1987936"/>
    <lineage>
        <taxon>Bacteria</taxon>
        <taxon>Pseudomonadati</taxon>
        <taxon>Pseudomonadota</taxon>
        <taxon>Gammaproteobacteria</taxon>
        <taxon>Chromatiales</taxon>
        <taxon>Ectothiorhodospiraceae</taxon>
        <taxon>Spiribacter</taxon>
    </lineage>
</organism>
<dbReference type="Gene3D" id="3.40.50.2000">
    <property type="entry name" value="Glycogen Phosphorylase B"/>
    <property type="match status" value="2"/>
</dbReference>
<dbReference type="Pfam" id="PF00534">
    <property type="entry name" value="Glycos_transf_1"/>
    <property type="match status" value="1"/>
</dbReference>
<dbReference type="InterPro" id="IPR028098">
    <property type="entry name" value="Glyco_trans_4-like_N"/>
</dbReference>
<dbReference type="SUPFAM" id="SSF53756">
    <property type="entry name" value="UDP-Glycosyltransferase/glycogen phosphorylase"/>
    <property type="match status" value="1"/>
</dbReference>
<evidence type="ECO:0000259" key="1">
    <source>
        <dbReference type="Pfam" id="PF00534"/>
    </source>
</evidence>
<gene>
    <name evidence="3" type="ORF">V6X73_06495</name>
</gene>
<feature type="domain" description="Glycosyltransferase subfamily 4-like N-terminal" evidence="2">
    <location>
        <begin position="13"/>
        <end position="215"/>
    </location>
</feature>
<dbReference type="PANTHER" id="PTHR45947:SF3">
    <property type="entry name" value="SULFOQUINOVOSYL TRANSFERASE SQD2"/>
    <property type="match status" value="1"/>
</dbReference>
<proteinExistence type="predicted"/>
<accession>A0ABV3TDT1</accession>
<comment type="caution">
    <text evidence="3">The sequence shown here is derived from an EMBL/GenBank/DDBJ whole genome shotgun (WGS) entry which is preliminary data.</text>
</comment>
<reference evidence="3 4" key="1">
    <citation type="submission" date="2024-02" db="EMBL/GenBank/DDBJ databases">
        <title>New especies of Spiribacter isolated from saline water.</title>
        <authorList>
            <person name="Leon M.J."/>
            <person name="De La Haba R."/>
            <person name="Sanchez-Porro C."/>
            <person name="Ventosa A."/>
        </authorList>
    </citation>
    <scope>NUCLEOTIDE SEQUENCE [LARGE SCALE GENOMIC DNA]</scope>
    <source>
        <strain evidence="4">ag22IC6-390</strain>
    </source>
</reference>
<keyword evidence="4" id="KW-1185">Reference proteome</keyword>
<dbReference type="RefSeq" id="WP_367959325.1">
    <property type="nucleotide sequence ID" value="NZ_JBAKFK010000003.1"/>
</dbReference>
<protein>
    <submittedName>
        <fullName evidence="3">Glycosyltransferase family 4 protein</fullName>
    </submittedName>
</protein>
<dbReference type="CDD" id="cd03825">
    <property type="entry name" value="GT4_WcaC-like"/>
    <property type="match status" value="1"/>
</dbReference>
<dbReference type="PANTHER" id="PTHR45947">
    <property type="entry name" value="SULFOQUINOVOSYL TRANSFERASE SQD2"/>
    <property type="match status" value="1"/>
</dbReference>
<dbReference type="EMBL" id="JBAKFM010000003">
    <property type="protein sequence ID" value="MEX0469371.1"/>
    <property type="molecule type" value="Genomic_DNA"/>
</dbReference>
<dbReference type="InterPro" id="IPR001296">
    <property type="entry name" value="Glyco_trans_1"/>
</dbReference>